<dbReference type="OrthoDB" id="323453at2759"/>
<reference evidence="3" key="1">
    <citation type="submission" date="2019-06" db="EMBL/GenBank/DDBJ databases">
        <authorList>
            <person name="Zheng W."/>
        </authorList>
    </citation>
    <scope>NUCLEOTIDE SEQUENCE</scope>
    <source>
        <strain evidence="3">QDHG01</strain>
    </source>
</reference>
<proteinExistence type="predicted"/>
<dbReference type="AlphaFoldDB" id="A0A8J8T0K7"/>
<protein>
    <submittedName>
        <fullName evidence="3">Uncharacterized protein</fullName>
    </submittedName>
</protein>
<comment type="caution">
    <text evidence="3">The sequence shown here is derived from an EMBL/GenBank/DDBJ whole genome shotgun (WGS) entry which is preliminary data.</text>
</comment>
<dbReference type="Proteomes" id="UP000785679">
    <property type="component" value="Unassembled WGS sequence"/>
</dbReference>
<evidence type="ECO:0000256" key="1">
    <source>
        <dbReference type="SAM" id="Coils"/>
    </source>
</evidence>
<evidence type="ECO:0000313" key="4">
    <source>
        <dbReference type="Proteomes" id="UP000785679"/>
    </source>
</evidence>
<feature type="coiled-coil region" evidence="1">
    <location>
        <begin position="121"/>
        <end position="148"/>
    </location>
</feature>
<sequence>MIPNITRQYIQQLLTMEQVTPLPDSALGSIARHSNGFALLRGGQEMQPTGKLLNGKRIIMKTKASPQKAEVGGAGSKHTEMQDEEDSQVVKHLVRSSGKKGEMVVLRPTTPEETKKKCLSCANMEDFVKGLQQEIKRLQNLTNDLQMQLILNGVKLQPSPFQLQTSKPLQQQPTLEQPSPSSNPALQQICPLCMNEKLNPARPQTSSVLGRSSSAIRITKQSAIKEKKRQAVQREADFVESLKQAQIEKQLNATGTIPFPSANTLGGTVGNQQSFAQTMKQGTSNIISTNKKKLGHVQLPPLQHKEQ</sequence>
<evidence type="ECO:0000256" key="2">
    <source>
        <dbReference type="SAM" id="MobiDB-lite"/>
    </source>
</evidence>
<organism evidence="3 4">
    <name type="scientific">Halteria grandinella</name>
    <dbReference type="NCBI Taxonomy" id="5974"/>
    <lineage>
        <taxon>Eukaryota</taxon>
        <taxon>Sar</taxon>
        <taxon>Alveolata</taxon>
        <taxon>Ciliophora</taxon>
        <taxon>Intramacronucleata</taxon>
        <taxon>Spirotrichea</taxon>
        <taxon>Stichotrichia</taxon>
        <taxon>Sporadotrichida</taxon>
        <taxon>Halteriidae</taxon>
        <taxon>Halteria</taxon>
    </lineage>
</organism>
<keyword evidence="1" id="KW-0175">Coiled coil</keyword>
<evidence type="ECO:0000313" key="3">
    <source>
        <dbReference type="EMBL" id="TNV77133.1"/>
    </source>
</evidence>
<keyword evidence="4" id="KW-1185">Reference proteome</keyword>
<feature type="region of interest" description="Disordered" evidence="2">
    <location>
        <begin position="163"/>
        <end position="185"/>
    </location>
</feature>
<gene>
    <name evidence="3" type="ORF">FGO68_gene11877</name>
</gene>
<name>A0A8J8T0K7_HALGN</name>
<accession>A0A8J8T0K7</accession>
<feature type="region of interest" description="Disordered" evidence="2">
    <location>
        <begin position="63"/>
        <end position="88"/>
    </location>
</feature>
<dbReference type="EMBL" id="RRYP01012406">
    <property type="protein sequence ID" value="TNV77133.1"/>
    <property type="molecule type" value="Genomic_DNA"/>
</dbReference>